<keyword evidence="17" id="KW-1185">Reference proteome</keyword>
<dbReference type="Gene3D" id="1.20.1550.10">
    <property type="entry name" value="DsbB-like"/>
    <property type="match status" value="1"/>
</dbReference>
<feature type="disulfide bond" description="Redox-active" evidence="14">
    <location>
        <begin position="34"/>
        <end position="37"/>
    </location>
</feature>
<feature type="transmembrane region" description="Helical" evidence="15">
    <location>
        <begin position="35"/>
        <end position="56"/>
    </location>
</feature>
<feature type="transmembrane region" description="Helical" evidence="15">
    <location>
        <begin position="7"/>
        <end position="29"/>
    </location>
</feature>
<keyword evidence="11 14" id="KW-1015">Disulfide bond</keyword>
<dbReference type="HAMAP" id="MF_00286">
    <property type="entry name" value="DsbB"/>
    <property type="match status" value="1"/>
</dbReference>
<dbReference type="AlphaFoldDB" id="A0A2P7U326"/>
<protein>
    <recommendedName>
        <fullName evidence="14">Disulfide bond formation protein B</fullName>
    </recommendedName>
    <alternativeName>
        <fullName evidence="14">Disulfide oxidoreductase</fullName>
    </alternativeName>
</protein>
<feature type="topological domain" description="Cytoplasmic" evidence="14">
    <location>
        <begin position="160"/>
        <end position="165"/>
    </location>
</feature>
<evidence type="ECO:0000256" key="7">
    <source>
        <dbReference type="ARBA" id="ARBA00022982"/>
    </source>
</evidence>
<dbReference type="PANTHER" id="PTHR36570">
    <property type="entry name" value="DISULFIDE BOND FORMATION PROTEIN B"/>
    <property type="match status" value="1"/>
</dbReference>
<dbReference type="GO" id="GO:0006457">
    <property type="term" value="P:protein folding"/>
    <property type="evidence" value="ECO:0007669"/>
    <property type="project" value="InterPro"/>
</dbReference>
<dbReference type="InterPro" id="IPR022920">
    <property type="entry name" value="Disulphide_bond_form_DsbB"/>
</dbReference>
<name>A0A2P7U326_9NEIS</name>
<evidence type="ECO:0000256" key="6">
    <source>
        <dbReference type="ARBA" id="ARBA00022692"/>
    </source>
</evidence>
<feature type="transmembrane region" description="Helical" evidence="15">
    <location>
        <begin position="68"/>
        <end position="88"/>
    </location>
</feature>
<sequence>MNLFRSTLWGIVAMSAASACGSFILQYMVGMNPCVLCIVQRLMVLAVGIVALLTAFNRQLSVTTRTISALLVSIPALYGMGVAIYQIWIQSLPAGTAPACGAPWTFRLRDWPLFEWYEPIVRGFGNCAEPDYVFGVTLPVWSVLYFGFVILLVWFMWFKSRHDRD</sequence>
<dbReference type="GO" id="GO:0015035">
    <property type="term" value="F:protein-disulfide reductase activity"/>
    <property type="evidence" value="ECO:0007669"/>
    <property type="project" value="UniProtKB-UniRule"/>
</dbReference>
<evidence type="ECO:0000256" key="4">
    <source>
        <dbReference type="ARBA" id="ARBA00022475"/>
    </source>
</evidence>
<comment type="function">
    <text evidence="14">Required for disulfide bond formation in some periplasmic proteins. Acts by oxidizing the DsbA protein.</text>
</comment>
<dbReference type="PROSITE" id="PS51257">
    <property type="entry name" value="PROKAR_LIPOPROTEIN"/>
    <property type="match status" value="1"/>
</dbReference>
<evidence type="ECO:0000256" key="13">
    <source>
        <dbReference type="ARBA" id="ARBA00023284"/>
    </source>
</evidence>
<comment type="caution">
    <text evidence="14">Lacks conserved residue(s) required for the propagation of feature annotation.</text>
</comment>
<dbReference type="GO" id="GO:0005886">
    <property type="term" value="C:plasma membrane"/>
    <property type="evidence" value="ECO:0007669"/>
    <property type="project" value="UniProtKB-SubCell"/>
</dbReference>
<keyword evidence="8 14" id="KW-1133">Transmembrane helix</keyword>
<organism evidence="16 17">
    <name type="scientific">Neisseria iguanae</name>
    <dbReference type="NCBI Taxonomy" id="90242"/>
    <lineage>
        <taxon>Bacteria</taxon>
        <taxon>Pseudomonadati</taxon>
        <taxon>Pseudomonadota</taxon>
        <taxon>Betaproteobacteria</taxon>
        <taxon>Neisseriales</taxon>
        <taxon>Neisseriaceae</taxon>
        <taxon>Neisseria</taxon>
    </lineage>
</organism>
<evidence type="ECO:0000313" key="17">
    <source>
        <dbReference type="Proteomes" id="UP000241868"/>
    </source>
</evidence>
<feature type="topological domain" description="Periplasmic" evidence="14">
    <location>
        <begin position="25"/>
        <end position="42"/>
    </location>
</feature>
<dbReference type="RefSeq" id="WP_106739959.1">
    <property type="nucleotide sequence ID" value="NZ_PXYY01000003.1"/>
</dbReference>
<dbReference type="PANTHER" id="PTHR36570:SF3">
    <property type="entry name" value="DISULFIDE BOND FORMATION PROTEIN B"/>
    <property type="match status" value="1"/>
</dbReference>
<evidence type="ECO:0000256" key="12">
    <source>
        <dbReference type="ARBA" id="ARBA00023186"/>
    </source>
</evidence>
<keyword evidence="4 14" id="KW-1003">Cell membrane</keyword>
<comment type="similarity">
    <text evidence="2 14">Belongs to the DsbB family.</text>
</comment>
<keyword evidence="10 14" id="KW-0472">Membrane</keyword>
<evidence type="ECO:0000256" key="10">
    <source>
        <dbReference type="ARBA" id="ARBA00023136"/>
    </source>
</evidence>
<dbReference type="GO" id="GO:0009055">
    <property type="term" value="F:electron transfer activity"/>
    <property type="evidence" value="ECO:0007669"/>
    <property type="project" value="UniProtKB-UniRule"/>
</dbReference>
<dbReference type="InterPro" id="IPR050183">
    <property type="entry name" value="DsbB"/>
</dbReference>
<keyword evidence="12 14" id="KW-0143">Chaperone</keyword>
<evidence type="ECO:0000256" key="11">
    <source>
        <dbReference type="ARBA" id="ARBA00023157"/>
    </source>
</evidence>
<evidence type="ECO:0000256" key="14">
    <source>
        <dbReference type="HAMAP-Rule" id="MF_00286"/>
    </source>
</evidence>
<keyword evidence="13 14" id="KW-0676">Redox-active center</keyword>
<keyword evidence="5" id="KW-0997">Cell inner membrane</keyword>
<feature type="topological domain" description="Cytoplasmic" evidence="14">
    <location>
        <begin position="1"/>
        <end position="7"/>
    </location>
</feature>
<comment type="subcellular location">
    <subcellularLocation>
        <location evidence="1">Cell inner membrane</location>
        <topology evidence="1">Multi-pass membrane protein</topology>
    </subcellularLocation>
    <subcellularLocation>
        <location evidence="14">Cell membrane</location>
        <topology evidence="14">Multi-pass membrane protein</topology>
    </subcellularLocation>
</comment>
<comment type="caution">
    <text evidence="16">The sequence shown here is derived from an EMBL/GenBank/DDBJ whole genome shotgun (WGS) entry which is preliminary data.</text>
</comment>
<evidence type="ECO:0000313" key="16">
    <source>
        <dbReference type="EMBL" id="PSJ81384.1"/>
    </source>
</evidence>
<accession>A0A2P7U326</accession>
<dbReference type="InterPro" id="IPR023380">
    <property type="entry name" value="DsbB-like_sf"/>
</dbReference>
<evidence type="ECO:0000256" key="15">
    <source>
        <dbReference type="SAM" id="Phobius"/>
    </source>
</evidence>
<evidence type="ECO:0000256" key="9">
    <source>
        <dbReference type="ARBA" id="ARBA00023002"/>
    </source>
</evidence>
<dbReference type="SUPFAM" id="SSF158442">
    <property type="entry name" value="DsbB-like"/>
    <property type="match status" value="1"/>
</dbReference>
<evidence type="ECO:0000256" key="5">
    <source>
        <dbReference type="ARBA" id="ARBA00022519"/>
    </source>
</evidence>
<keyword evidence="9 14" id="KW-0560">Oxidoreductase</keyword>
<keyword evidence="3 14" id="KW-0813">Transport</keyword>
<keyword evidence="7 14" id="KW-0249">Electron transport</keyword>
<dbReference type="Proteomes" id="UP000241868">
    <property type="component" value="Unassembled WGS sequence"/>
</dbReference>
<evidence type="ECO:0000256" key="8">
    <source>
        <dbReference type="ARBA" id="ARBA00022989"/>
    </source>
</evidence>
<feature type="transmembrane region" description="Helical" evidence="15">
    <location>
        <begin position="138"/>
        <end position="158"/>
    </location>
</feature>
<proteinExistence type="inferred from homology"/>
<dbReference type="OrthoDB" id="3711263at2"/>
<reference evidence="16 17" key="1">
    <citation type="submission" date="2018-03" db="EMBL/GenBank/DDBJ databases">
        <title>Neisseria weixii sp. nov., isolated from the intestinal contents of Tibetan Plateau pika (Ochotona curzoniae) in Yushu, Qinghai Province, China.</title>
        <authorList>
            <person name="Gui Z."/>
        </authorList>
    </citation>
    <scope>NUCLEOTIDE SEQUENCE [LARGE SCALE GENOMIC DNA]</scope>
    <source>
        <strain evidence="16 17">ATCC 51483</strain>
    </source>
</reference>
<dbReference type="EMBL" id="PXYY01000003">
    <property type="protein sequence ID" value="PSJ81384.1"/>
    <property type="molecule type" value="Genomic_DNA"/>
</dbReference>
<dbReference type="InterPro" id="IPR003752">
    <property type="entry name" value="DiS_bond_form_DsbB/BdbC"/>
</dbReference>
<dbReference type="Pfam" id="PF02600">
    <property type="entry name" value="DsbB"/>
    <property type="match status" value="1"/>
</dbReference>
<gene>
    <name evidence="14" type="primary">dsbB</name>
    <name evidence="16" type="ORF">C7N83_00980</name>
</gene>
<evidence type="ECO:0000256" key="2">
    <source>
        <dbReference type="ARBA" id="ARBA00008823"/>
    </source>
</evidence>
<evidence type="ECO:0000256" key="3">
    <source>
        <dbReference type="ARBA" id="ARBA00022448"/>
    </source>
</evidence>
<keyword evidence="6 14" id="KW-0812">Transmembrane</keyword>
<evidence type="ECO:0000256" key="1">
    <source>
        <dbReference type="ARBA" id="ARBA00004429"/>
    </source>
</evidence>